<evidence type="ECO:0000313" key="1">
    <source>
        <dbReference type="EMBL" id="OLV20129.1"/>
    </source>
</evidence>
<accession>A0A1U7P4P2</accession>
<dbReference type="EMBL" id="MSTI01000007">
    <property type="protein sequence ID" value="OLV20129.1"/>
    <property type="molecule type" value="Genomic_DNA"/>
</dbReference>
<evidence type="ECO:0000313" key="2">
    <source>
        <dbReference type="Proteomes" id="UP000186607"/>
    </source>
</evidence>
<gene>
    <name evidence="1" type="ORF">BOO71_0000415</name>
</gene>
<dbReference type="Proteomes" id="UP000186607">
    <property type="component" value="Unassembled WGS sequence"/>
</dbReference>
<protein>
    <submittedName>
        <fullName evidence="1">Uncharacterized protein</fullName>
    </submittedName>
</protein>
<dbReference type="OrthoDB" id="71266at2"/>
<dbReference type="STRING" id="249408.BOO71_0000415"/>
<keyword evidence="2" id="KW-1185">Reference proteome</keyword>
<sequence length="129" mass="13806">MTRFIVVIPAGGEPLAVPLGEDRLATLQSAVGGHIDYLPEAFHELDGFEVVHLDDWHGRAANPAASRLIGLPTACEPLRGPVVLVPLPQGQDNRAERAHQRRYFGMLDAVECGFCSADEAGIGALIRVA</sequence>
<dbReference type="RefSeq" id="WP_075830085.1">
    <property type="nucleotide sequence ID" value="NZ_MSTI01000007.1"/>
</dbReference>
<dbReference type="AlphaFoldDB" id="A0A1U7P4P2"/>
<name>A0A1U7P4P2_9DEIO</name>
<proteinExistence type="predicted"/>
<reference evidence="1 2" key="1">
    <citation type="submission" date="2017-01" db="EMBL/GenBank/DDBJ databases">
        <title>Genome Analysis of Deinococcus marmoris KOPRI26562.</title>
        <authorList>
            <person name="Kim J.H."/>
            <person name="Oh H.-M."/>
        </authorList>
    </citation>
    <scope>NUCLEOTIDE SEQUENCE [LARGE SCALE GENOMIC DNA]</scope>
    <source>
        <strain evidence="1 2">KOPRI26562</strain>
    </source>
</reference>
<organism evidence="1 2">
    <name type="scientific">Deinococcus marmoris</name>
    <dbReference type="NCBI Taxonomy" id="249408"/>
    <lineage>
        <taxon>Bacteria</taxon>
        <taxon>Thermotogati</taxon>
        <taxon>Deinococcota</taxon>
        <taxon>Deinococci</taxon>
        <taxon>Deinococcales</taxon>
        <taxon>Deinococcaceae</taxon>
        <taxon>Deinococcus</taxon>
    </lineage>
</organism>
<comment type="caution">
    <text evidence="1">The sequence shown here is derived from an EMBL/GenBank/DDBJ whole genome shotgun (WGS) entry which is preliminary data.</text>
</comment>